<keyword evidence="1" id="KW-0862">Zinc</keyword>
<dbReference type="SUPFAM" id="SSF57756">
    <property type="entry name" value="Retrovirus zinc finger-like domains"/>
    <property type="match status" value="1"/>
</dbReference>
<dbReference type="Pfam" id="PF00098">
    <property type="entry name" value="zf-CCHC"/>
    <property type="match status" value="1"/>
</dbReference>
<gene>
    <name evidence="5" type="ORF">RCL2_000717700</name>
    <name evidence="4" type="ORF">RclHR1_01330016</name>
</gene>
<feature type="region of interest" description="Disordered" evidence="2">
    <location>
        <begin position="296"/>
        <end position="436"/>
    </location>
</feature>
<evidence type="ECO:0000256" key="2">
    <source>
        <dbReference type="SAM" id="MobiDB-lite"/>
    </source>
</evidence>
<feature type="compositionally biased region" description="Polar residues" evidence="2">
    <location>
        <begin position="313"/>
        <end position="357"/>
    </location>
</feature>
<evidence type="ECO:0000256" key="1">
    <source>
        <dbReference type="PROSITE-ProRule" id="PRU00047"/>
    </source>
</evidence>
<dbReference type="InterPro" id="IPR036875">
    <property type="entry name" value="Znf_CCHC_sf"/>
</dbReference>
<comment type="caution">
    <text evidence="4">The sequence shown here is derived from an EMBL/GenBank/DDBJ whole genome shotgun (WGS) entry which is preliminary data.</text>
</comment>
<dbReference type="EMBL" id="BEXD01000369">
    <property type="protein sequence ID" value="GBB86862.1"/>
    <property type="molecule type" value="Genomic_DNA"/>
</dbReference>
<reference evidence="5" key="2">
    <citation type="submission" date="2019-10" db="EMBL/GenBank/DDBJ databases">
        <title>Conservation and host-specific expression of non-tandemly repeated heterogenous ribosome RNA gene in arbuscular mycorrhizal fungi.</title>
        <authorList>
            <person name="Maeda T."/>
            <person name="Kobayashi Y."/>
            <person name="Nakagawa T."/>
            <person name="Ezawa T."/>
            <person name="Yamaguchi K."/>
            <person name="Bino T."/>
            <person name="Nishimoto Y."/>
            <person name="Shigenobu S."/>
            <person name="Kawaguchi M."/>
        </authorList>
    </citation>
    <scope>NUCLEOTIDE SEQUENCE</scope>
    <source>
        <strain evidence="5">HR1</strain>
    </source>
</reference>
<evidence type="ECO:0000313" key="5">
    <source>
        <dbReference type="EMBL" id="GES79883.1"/>
    </source>
</evidence>
<accession>A0A2Z6QE64</accession>
<keyword evidence="6" id="KW-1185">Reference proteome</keyword>
<dbReference type="AlphaFoldDB" id="A0A2Z6QE64"/>
<feature type="compositionally biased region" description="Low complexity" evidence="2">
    <location>
        <begin position="296"/>
        <end position="305"/>
    </location>
</feature>
<protein>
    <recommendedName>
        <fullName evidence="3">CCHC-type domain-containing protein</fullName>
    </recommendedName>
</protein>
<organism evidence="4 6">
    <name type="scientific">Rhizophagus clarus</name>
    <dbReference type="NCBI Taxonomy" id="94130"/>
    <lineage>
        <taxon>Eukaryota</taxon>
        <taxon>Fungi</taxon>
        <taxon>Fungi incertae sedis</taxon>
        <taxon>Mucoromycota</taxon>
        <taxon>Glomeromycotina</taxon>
        <taxon>Glomeromycetes</taxon>
        <taxon>Glomerales</taxon>
        <taxon>Glomeraceae</taxon>
        <taxon>Rhizophagus</taxon>
    </lineage>
</organism>
<reference evidence="4 6" key="1">
    <citation type="submission" date="2017-11" db="EMBL/GenBank/DDBJ databases">
        <title>The genome of Rhizophagus clarus HR1 reveals common genetic basis of auxotrophy among arbuscular mycorrhizal fungi.</title>
        <authorList>
            <person name="Kobayashi Y."/>
        </authorList>
    </citation>
    <scope>NUCLEOTIDE SEQUENCE [LARGE SCALE GENOMIC DNA]</scope>
    <source>
        <strain evidence="4 6">HR1</strain>
    </source>
</reference>
<feature type="compositionally biased region" description="Polar residues" evidence="2">
    <location>
        <begin position="12"/>
        <end position="23"/>
    </location>
</feature>
<evidence type="ECO:0000259" key="3">
    <source>
        <dbReference type="PROSITE" id="PS50158"/>
    </source>
</evidence>
<feature type="compositionally biased region" description="Polar residues" evidence="2">
    <location>
        <begin position="143"/>
        <end position="154"/>
    </location>
</feature>
<dbReference type="PROSITE" id="PS50158">
    <property type="entry name" value="ZF_CCHC"/>
    <property type="match status" value="1"/>
</dbReference>
<keyword evidence="1" id="KW-0863">Zinc-finger</keyword>
<dbReference type="OrthoDB" id="2340788at2759"/>
<feature type="compositionally biased region" description="Basic and acidic residues" evidence="2">
    <location>
        <begin position="24"/>
        <end position="54"/>
    </location>
</feature>
<dbReference type="GO" id="GO:0008270">
    <property type="term" value="F:zinc ion binding"/>
    <property type="evidence" value="ECO:0007669"/>
    <property type="project" value="UniProtKB-KW"/>
</dbReference>
<dbReference type="Proteomes" id="UP000247702">
    <property type="component" value="Unassembled WGS sequence"/>
</dbReference>
<dbReference type="EMBL" id="BLAL01000046">
    <property type="protein sequence ID" value="GES79883.1"/>
    <property type="molecule type" value="Genomic_DNA"/>
</dbReference>
<keyword evidence="1" id="KW-0479">Metal-binding</keyword>
<feature type="domain" description="CCHC-type" evidence="3">
    <location>
        <begin position="453"/>
        <end position="469"/>
    </location>
</feature>
<feature type="compositionally biased region" description="Basic residues" evidence="2">
    <location>
        <begin position="380"/>
        <end position="397"/>
    </location>
</feature>
<feature type="compositionally biased region" description="Basic and acidic residues" evidence="2">
    <location>
        <begin position="61"/>
        <end position="78"/>
    </location>
</feature>
<feature type="compositionally biased region" description="Polar residues" evidence="2">
    <location>
        <begin position="368"/>
        <end position="378"/>
    </location>
</feature>
<feature type="compositionally biased region" description="Low complexity" evidence="2">
    <location>
        <begin position="415"/>
        <end position="433"/>
    </location>
</feature>
<dbReference type="Gene3D" id="4.10.60.10">
    <property type="entry name" value="Zinc finger, CCHC-type"/>
    <property type="match status" value="1"/>
</dbReference>
<evidence type="ECO:0000313" key="4">
    <source>
        <dbReference type="EMBL" id="GBB86862.1"/>
    </source>
</evidence>
<name>A0A2Z6QE64_9GLOM</name>
<feature type="compositionally biased region" description="Acidic residues" evidence="2">
    <location>
        <begin position="114"/>
        <end position="135"/>
    </location>
</feature>
<proteinExistence type="predicted"/>
<feature type="region of interest" description="Disordered" evidence="2">
    <location>
        <begin position="1"/>
        <end position="154"/>
    </location>
</feature>
<dbReference type="InterPro" id="IPR001878">
    <property type="entry name" value="Znf_CCHC"/>
</dbReference>
<dbReference type="Proteomes" id="UP000615446">
    <property type="component" value="Unassembled WGS sequence"/>
</dbReference>
<dbReference type="GO" id="GO:0003676">
    <property type="term" value="F:nucleic acid binding"/>
    <property type="evidence" value="ECO:0007669"/>
    <property type="project" value="InterPro"/>
</dbReference>
<sequence>MPLKLGDISPESELQQNLEQLNVTEKDGHKHDDGVHVVEGESTNYDKGKDRKTTSDNNINNEKKWSDETTCHSEDGSHEIGPNITNDNDKDKDYNSSADESDFSLPKHRKDCPSDDDGTDSEPFTNEEDENDSEDSSYRLVPQQKSSSETYTPYEQITPIKLSNTLQVNGTNVPFEVSPMSLGDNSLQDNDLDIARIVNPILRRISDLKSELRTQLAKVHYCPNPNLDEVKVDENWQHTEFEEPQDQYCYNTIATAGKLLDIIMPMQLPEEAKEHLAKARRILLKKASLCRTTSETINLSSSSISRDADPTSATTSNDTVKSGTVLDSSNTNKINKSSGSPVQAESSGENSNQTSVEVANKAEDQTNKESSNNHNVTNPHKYRRGTTQGRKLRRHSARSSSYPSPKSGRRSQHYSPRTPSSRSPRVGSTVTSSIAGSATQANNRRFVGFLPSRCFTCGGIGHFASNCPNKGSYITTSTGNNQQSSRSRRRPNINRYKRTTESIANNSTSN</sequence>
<dbReference type="SMART" id="SM00343">
    <property type="entry name" value="ZnF_C2HC"/>
    <property type="match status" value="1"/>
</dbReference>
<evidence type="ECO:0000313" key="6">
    <source>
        <dbReference type="Proteomes" id="UP000247702"/>
    </source>
</evidence>